<dbReference type="Proteomes" id="UP000509367">
    <property type="component" value="Chromosome"/>
</dbReference>
<dbReference type="RefSeq" id="WP_175274895.1">
    <property type="nucleotide sequence ID" value="NZ_CP054836.1"/>
</dbReference>
<name>A0A6N1VCZ1_9HYPH</name>
<organism evidence="5 6">
    <name type="scientific">Oricola thermophila</name>
    <dbReference type="NCBI Taxonomy" id="2742145"/>
    <lineage>
        <taxon>Bacteria</taxon>
        <taxon>Pseudomonadati</taxon>
        <taxon>Pseudomonadota</taxon>
        <taxon>Alphaproteobacteria</taxon>
        <taxon>Hyphomicrobiales</taxon>
        <taxon>Ahrensiaceae</taxon>
        <taxon>Oricola</taxon>
    </lineage>
</organism>
<reference evidence="5 6" key="1">
    <citation type="submission" date="2020-06" db="EMBL/GenBank/DDBJ databases">
        <title>Oricola thermophila sp. nov. isolated from a tidal sediments.</title>
        <authorList>
            <person name="Kwon K.K."/>
            <person name="Yang S.-H."/>
            <person name="Park M.-J."/>
        </authorList>
    </citation>
    <scope>NUCLEOTIDE SEQUENCE [LARGE SCALE GENOMIC DNA]</scope>
    <source>
        <strain evidence="5 6">MEBiC13590</strain>
    </source>
</reference>
<dbReference type="SUPFAM" id="SSF56801">
    <property type="entry name" value="Acetyl-CoA synthetase-like"/>
    <property type="match status" value="1"/>
</dbReference>
<dbReference type="PANTHER" id="PTHR43272:SF32">
    <property type="entry name" value="AMP-DEPENDENT SYNTHETASE_LIGASE DOMAIN-CONTAINING PROTEIN"/>
    <property type="match status" value="1"/>
</dbReference>
<keyword evidence="6" id="KW-1185">Reference proteome</keyword>
<accession>A0A6N1VCZ1</accession>
<dbReference type="GO" id="GO:0016020">
    <property type="term" value="C:membrane"/>
    <property type="evidence" value="ECO:0007669"/>
    <property type="project" value="TreeGrafter"/>
</dbReference>
<proteinExistence type="predicted"/>
<dbReference type="InterPro" id="IPR042099">
    <property type="entry name" value="ANL_N_sf"/>
</dbReference>
<dbReference type="GO" id="GO:0004467">
    <property type="term" value="F:long-chain fatty acid-CoA ligase activity"/>
    <property type="evidence" value="ECO:0007669"/>
    <property type="project" value="TreeGrafter"/>
</dbReference>
<feature type="domain" description="AMP-dependent synthetase/ligase" evidence="4">
    <location>
        <begin position="22"/>
        <end position="434"/>
    </location>
</feature>
<dbReference type="KEGG" id="orm:HTY61_00215"/>
<dbReference type="PANTHER" id="PTHR43272">
    <property type="entry name" value="LONG-CHAIN-FATTY-ACID--COA LIGASE"/>
    <property type="match status" value="1"/>
</dbReference>
<dbReference type="PROSITE" id="PS00455">
    <property type="entry name" value="AMP_BINDING"/>
    <property type="match status" value="1"/>
</dbReference>
<dbReference type="CDD" id="cd17641">
    <property type="entry name" value="LC_FACS_bac1"/>
    <property type="match status" value="1"/>
</dbReference>
<gene>
    <name evidence="5" type="ORF">HTY61_00215</name>
</gene>
<protein>
    <submittedName>
        <fullName evidence="5">Long-chain fatty acid--CoA ligase</fullName>
    </submittedName>
</protein>
<evidence type="ECO:0000313" key="5">
    <source>
        <dbReference type="EMBL" id="QKV16999.1"/>
    </source>
</evidence>
<dbReference type="Gene3D" id="3.40.50.12780">
    <property type="entry name" value="N-terminal domain of ligase-like"/>
    <property type="match status" value="1"/>
</dbReference>
<evidence type="ECO:0000256" key="2">
    <source>
        <dbReference type="ARBA" id="ARBA00022832"/>
    </source>
</evidence>
<evidence type="ECO:0000259" key="4">
    <source>
        <dbReference type="Pfam" id="PF00501"/>
    </source>
</evidence>
<sequence>MMAGRSVTKADRHLDTLPKLLAHNAREFPDETALREKTFGIWVSQTWSQYQDNVRRIALGLTSLGFRKGDTVGIIGDNRPDWVAAEIATHACGGISLGLYRDLMESELGYLVNYAESRFVFAEDEEQVDKFLTLDDEIPSVEWIIYEDPRGMRKYDDPRLMSLEELRKRGDELHAADPRLYERMADETDGDALAILCTTSGTTSHPKLAMISGRRLINHCHNYLSVDPKGPDDEYVSVLQLPWIMEQLYVFGFALISRMKVNFVEDQETTMSDMREIGPTFLLLAPRVWEQIAADVRARMMDSSWIKRKLYDFFMKIGLAAFEKGRVSRLATFFLYNALKDRIGLSKVRSAATGGAALGPDTFKFFLAMGVPLRQLYGQTETLGAYTIHEPRDVNFDTVGVAFNEEIEIRVDKPDPQGVGEIVTRHANMFMGYYKNEEATKGDLRDGWMHSGDAGYFDANGHLVVIDRISDLAEMSGNRRYSPQFIENKLKFSPFIAEAVILGNKRDYLAAMICVRYSIVSKWAEKNRISFTTYTDLSSRKEVYDLIYSEVEKINDTLPEAQRIRKFVLLYKELDPDDGELTRTRKVRRGVIAEKYGEIIDTIYSDQDHVDIDTTITFQDGTKQRIQTTIAVRKVGDVPESRALTAAE</sequence>
<keyword evidence="2" id="KW-0276">Fatty acid metabolism</keyword>
<dbReference type="InterPro" id="IPR020845">
    <property type="entry name" value="AMP-binding_CS"/>
</dbReference>
<evidence type="ECO:0000313" key="6">
    <source>
        <dbReference type="Proteomes" id="UP000509367"/>
    </source>
</evidence>
<dbReference type="Pfam" id="PF23562">
    <property type="entry name" value="AMP-binding_C_3"/>
    <property type="match status" value="1"/>
</dbReference>
<keyword evidence="3" id="KW-0443">Lipid metabolism</keyword>
<evidence type="ECO:0000256" key="3">
    <source>
        <dbReference type="ARBA" id="ARBA00023098"/>
    </source>
</evidence>
<evidence type="ECO:0000256" key="1">
    <source>
        <dbReference type="ARBA" id="ARBA00022598"/>
    </source>
</evidence>
<keyword evidence="1 5" id="KW-0436">Ligase</keyword>
<dbReference type="EMBL" id="CP054836">
    <property type="protein sequence ID" value="QKV16999.1"/>
    <property type="molecule type" value="Genomic_DNA"/>
</dbReference>
<dbReference type="AlphaFoldDB" id="A0A6N1VCZ1"/>
<dbReference type="Pfam" id="PF00501">
    <property type="entry name" value="AMP-binding"/>
    <property type="match status" value="1"/>
</dbReference>
<dbReference type="InterPro" id="IPR000873">
    <property type="entry name" value="AMP-dep_synth/lig_dom"/>
</dbReference>